<evidence type="ECO:0000313" key="2">
    <source>
        <dbReference type="EMBL" id="AEX96975.1"/>
    </source>
</evidence>
<evidence type="ECO:0000256" key="1">
    <source>
        <dbReference type="SAM" id="MobiDB-lite"/>
    </source>
</evidence>
<dbReference type="EMBL" id="JN256210">
    <property type="protein sequence ID" value="AEX96975.1"/>
    <property type="molecule type" value="Genomic_DNA"/>
</dbReference>
<reference evidence="2" key="1">
    <citation type="submission" date="2011-07" db="EMBL/GenBank/DDBJ databases">
        <title>The type III secretion system is necessary for the development of a pathogenic and endophytic interaction of Herbaspirillum rubrisubalbicans and Gramineae.</title>
        <authorList>
            <person name="Schmidt M.A."/>
            <person name="Balsanelli E."/>
            <person name="Faoro H."/>
            <person name="Cruz L.M."/>
            <person name="Wassem R."/>
            <person name="Baura V.A."/>
            <person name="Yates M.G."/>
            <person name="Olivares F.L."/>
            <person name="Weiss V.A."/>
            <person name="Pedrosa F.O."/>
            <person name="Souza E.M."/>
            <person name="Monteiro R.A."/>
        </authorList>
    </citation>
    <scope>NUCLEOTIDE SEQUENCE</scope>
    <source>
        <strain evidence="2">M1</strain>
    </source>
</reference>
<feature type="region of interest" description="Disordered" evidence="1">
    <location>
        <begin position="262"/>
        <end position="286"/>
    </location>
</feature>
<dbReference type="NCBIfam" id="NF041346">
    <property type="entry name" value="XopF2"/>
    <property type="match status" value="1"/>
</dbReference>
<name>H2CYL3_9BURK</name>
<gene>
    <name evidence="2" type="primary">hropF1</name>
</gene>
<protein>
    <submittedName>
        <fullName evidence="2">Type III effector Hrp-dependent outer protein</fullName>
    </submittedName>
</protein>
<accession>H2CYL3</accession>
<dbReference type="AlphaFoldDB" id="H2CYL3"/>
<dbReference type="STRING" id="1078773.Hrubri_2227"/>
<feature type="region of interest" description="Disordered" evidence="1">
    <location>
        <begin position="18"/>
        <end position="37"/>
    </location>
</feature>
<organism evidence="2">
    <name type="scientific">Herbaspirillum rubrisubalbicans M1</name>
    <dbReference type="NCBI Taxonomy" id="1078773"/>
    <lineage>
        <taxon>Bacteria</taxon>
        <taxon>Pseudomonadati</taxon>
        <taxon>Pseudomonadota</taxon>
        <taxon>Betaproteobacteria</taxon>
        <taxon>Burkholderiales</taxon>
        <taxon>Oxalobacteraceae</taxon>
        <taxon>Herbaspirillum</taxon>
    </lineage>
</organism>
<dbReference type="OrthoDB" id="8802630at2"/>
<feature type="compositionally biased region" description="Basic and acidic residues" evidence="1">
    <location>
        <begin position="266"/>
        <end position="286"/>
    </location>
</feature>
<sequence>MRIPDAAAYDPVNPEVEVEIEEVHSSPLPGPSPAVECSLNAHTRRTRFEESSTSKRLRDEMACRNIRASESRESEVSIDISEQTLVQVALDEIPWSTRAAEDQPYHEKQRQLERLFVDWAAQHVKARQQAFGPAYVLGVDMRAPVKEALLPALYDGIRQFIYTASLEPIRNAAVTALDPHKNEEGRDIGELNTEFSSTMIGGAVGGATAYMAEVWLLEAMDRRASLLNLARLDPVDVHLLAPDPGPVRLRLVNGTKEYWCPASDDDGGHAERGKDDADPSLPHDSDPTLTMLKDKAAELRAVCARWQGNIRGKGMLSWFRPGLNGAFNTARRALSTGQLLESPLPVFGTSVLAASAGAVSNFTIGMGKAIPWISQVRSENLIGGTQTLNLFKLTKPQADKPLLSWGDAAAFTNYAKDVMWEMKERLRHSINPQRSWRDFSFQAQDVLRNVALSAIGSMLSAGAGSKLAELARRGDPTPFSGESFRSRPRLLQQFAESTTYDYVWEAFTKFTKSDAYNLSQSLDRAHDQKQLSLLLQAKQASRELSLLLYKWRKLMPVPIQRIEQIGEANHLLNKDLNVREIIAIREVLKSDAVSTCQRTAIQLHFYAKLLAATEKVIGLIRQRDALVARRSPAASRVASPGLV</sequence>
<proteinExistence type="predicted"/>
<dbReference type="NCBIfam" id="NF041344">
    <property type="entry name" value="XopF"/>
    <property type="match status" value="1"/>
</dbReference>
<dbReference type="KEGG" id="hrb:Hrubri_2227"/>